<evidence type="ECO:0000256" key="1">
    <source>
        <dbReference type="SAM" id="MobiDB-lite"/>
    </source>
</evidence>
<protein>
    <submittedName>
        <fullName evidence="2">Uncharacterized protein</fullName>
    </submittedName>
</protein>
<proteinExistence type="predicted"/>
<comment type="caution">
    <text evidence="2">The sequence shown here is derived from an EMBL/GenBank/DDBJ whole genome shotgun (WGS) entry which is preliminary data.</text>
</comment>
<sequence>MVNSMARPHDPESTSSFSALTKTATSELTSETSRNLFVTSPGPYGATVSLMEGQPPKDDSFSFILEYKAELIPDPCCTTQDAYPDIFGFPQLI</sequence>
<gene>
    <name evidence="2" type="ORF">KI688_004185</name>
</gene>
<name>A0A9P7XMM9_9FUNG</name>
<feature type="compositionally biased region" description="Polar residues" evidence="1">
    <location>
        <begin position="13"/>
        <end position="36"/>
    </location>
</feature>
<feature type="region of interest" description="Disordered" evidence="1">
    <location>
        <begin position="1"/>
        <end position="36"/>
    </location>
</feature>
<organism evidence="2 3">
    <name type="scientific">Linnemannia hyalina</name>
    <dbReference type="NCBI Taxonomy" id="64524"/>
    <lineage>
        <taxon>Eukaryota</taxon>
        <taxon>Fungi</taxon>
        <taxon>Fungi incertae sedis</taxon>
        <taxon>Mucoromycota</taxon>
        <taxon>Mortierellomycotina</taxon>
        <taxon>Mortierellomycetes</taxon>
        <taxon>Mortierellales</taxon>
        <taxon>Mortierellaceae</taxon>
        <taxon>Linnemannia</taxon>
    </lineage>
</organism>
<keyword evidence="3" id="KW-1185">Reference proteome</keyword>
<accession>A0A9P7XMM9</accession>
<dbReference type="AlphaFoldDB" id="A0A9P7XMM9"/>
<evidence type="ECO:0000313" key="3">
    <source>
        <dbReference type="Proteomes" id="UP000707451"/>
    </source>
</evidence>
<reference evidence="2" key="1">
    <citation type="submission" date="2021-06" db="EMBL/GenBank/DDBJ databases">
        <title>Genome Sequence of Mortierella hyaline Strain SCG-10, a Cold-Adapted, Nitrate-Reducing Fungus Isolated from Soil in Minnesota, USA.</title>
        <authorList>
            <person name="Aldossari N."/>
        </authorList>
    </citation>
    <scope>NUCLEOTIDE SEQUENCE</scope>
    <source>
        <strain evidence="2">SCG-10</strain>
    </source>
</reference>
<evidence type="ECO:0000313" key="2">
    <source>
        <dbReference type="EMBL" id="KAG9063303.1"/>
    </source>
</evidence>
<dbReference type="EMBL" id="JAHRHY010000016">
    <property type="protein sequence ID" value="KAG9063303.1"/>
    <property type="molecule type" value="Genomic_DNA"/>
</dbReference>
<dbReference type="Proteomes" id="UP000707451">
    <property type="component" value="Unassembled WGS sequence"/>
</dbReference>